<feature type="domain" description="CCHC-type" evidence="2">
    <location>
        <begin position="97"/>
        <end position="110"/>
    </location>
</feature>
<keyword evidence="1" id="KW-0862">Zinc</keyword>
<protein>
    <recommendedName>
        <fullName evidence="2">CCHC-type domain-containing protein</fullName>
    </recommendedName>
</protein>
<dbReference type="GO" id="GO:0008270">
    <property type="term" value="F:zinc ion binding"/>
    <property type="evidence" value="ECO:0007669"/>
    <property type="project" value="UniProtKB-KW"/>
</dbReference>
<dbReference type="EMBL" id="JAULUE010002046">
    <property type="protein sequence ID" value="KAK5914830.1"/>
    <property type="molecule type" value="Genomic_DNA"/>
</dbReference>
<gene>
    <name evidence="3" type="ORF">CesoFtcFv8_000479</name>
</gene>
<dbReference type="InterPro" id="IPR051714">
    <property type="entry name" value="Znf_CCHC_NABP"/>
</dbReference>
<reference evidence="3 4" key="1">
    <citation type="journal article" date="2023" name="Mol. Biol. Evol.">
        <title>Genomics of Secondarily Temperate Adaptation in the Only Non-Antarctic Icefish.</title>
        <authorList>
            <person name="Rivera-Colon A.G."/>
            <person name="Rayamajhi N."/>
            <person name="Minhas B.F."/>
            <person name="Madrigal G."/>
            <person name="Bilyk K.T."/>
            <person name="Yoon V."/>
            <person name="Hune M."/>
            <person name="Gregory S."/>
            <person name="Cheng C.H.C."/>
            <person name="Catchen J.M."/>
        </authorList>
    </citation>
    <scope>NUCLEOTIDE SEQUENCE [LARGE SCALE GENOMIC DNA]</scope>
    <source>
        <strain evidence="3">JC2023a</strain>
    </source>
</reference>
<evidence type="ECO:0000259" key="2">
    <source>
        <dbReference type="PROSITE" id="PS50158"/>
    </source>
</evidence>
<evidence type="ECO:0000256" key="1">
    <source>
        <dbReference type="PROSITE-ProRule" id="PRU00047"/>
    </source>
</evidence>
<feature type="domain" description="CCHC-type" evidence="2">
    <location>
        <begin position="77"/>
        <end position="92"/>
    </location>
</feature>
<accession>A0AAN8D5F2</accession>
<comment type="caution">
    <text evidence="3">The sequence shown here is derived from an EMBL/GenBank/DDBJ whole genome shotgun (WGS) entry which is preliminary data.</text>
</comment>
<dbReference type="Gene3D" id="4.10.60.10">
    <property type="entry name" value="Zinc finger, CCHC-type"/>
    <property type="match status" value="2"/>
</dbReference>
<evidence type="ECO:0000313" key="4">
    <source>
        <dbReference type="Proteomes" id="UP001335648"/>
    </source>
</evidence>
<dbReference type="PANTHER" id="PTHR23002">
    <property type="entry name" value="ZINC FINGER CCHC DOMAIN CONTAINING PROTEIN"/>
    <property type="match status" value="1"/>
</dbReference>
<keyword evidence="4" id="KW-1185">Reference proteome</keyword>
<feature type="domain" description="CCHC-type" evidence="2">
    <location>
        <begin position="116"/>
        <end position="133"/>
    </location>
</feature>
<dbReference type="GO" id="GO:0003676">
    <property type="term" value="F:nucleic acid binding"/>
    <property type="evidence" value="ECO:0007669"/>
    <property type="project" value="InterPro"/>
</dbReference>
<keyword evidence="1" id="KW-0479">Metal-binding</keyword>
<dbReference type="Proteomes" id="UP001335648">
    <property type="component" value="Unassembled WGS sequence"/>
</dbReference>
<sequence length="139" mass="15004">MDGGLIESGFEEISTVVPEVTSSCVITCAMAKTMLRRNQKAKHCSTGQSGCGCGGGFDGGRGGSGSRGRGRGKEMFCYRCGDQGHMARDCDQTEDVCYNCNKPGHMARDCGRANDRRCYSCGELGHIQRCCDKVTIRVR</sequence>
<dbReference type="InterPro" id="IPR001878">
    <property type="entry name" value="Znf_CCHC"/>
</dbReference>
<name>A0AAN8D5F2_9TELE</name>
<organism evidence="3 4">
    <name type="scientific">Champsocephalus esox</name>
    <name type="common">pike icefish</name>
    <dbReference type="NCBI Taxonomy" id="159716"/>
    <lineage>
        <taxon>Eukaryota</taxon>
        <taxon>Metazoa</taxon>
        <taxon>Chordata</taxon>
        <taxon>Craniata</taxon>
        <taxon>Vertebrata</taxon>
        <taxon>Euteleostomi</taxon>
        <taxon>Actinopterygii</taxon>
        <taxon>Neopterygii</taxon>
        <taxon>Teleostei</taxon>
        <taxon>Neoteleostei</taxon>
        <taxon>Acanthomorphata</taxon>
        <taxon>Eupercaria</taxon>
        <taxon>Perciformes</taxon>
        <taxon>Notothenioidei</taxon>
        <taxon>Channichthyidae</taxon>
        <taxon>Champsocephalus</taxon>
    </lineage>
</organism>
<dbReference type="SUPFAM" id="SSF57756">
    <property type="entry name" value="Retrovirus zinc finger-like domains"/>
    <property type="match status" value="1"/>
</dbReference>
<dbReference type="SMART" id="SM00343">
    <property type="entry name" value="ZnF_C2HC"/>
    <property type="match status" value="3"/>
</dbReference>
<proteinExistence type="predicted"/>
<dbReference type="PROSITE" id="PS50158">
    <property type="entry name" value="ZF_CCHC"/>
    <property type="match status" value="3"/>
</dbReference>
<dbReference type="Pfam" id="PF00098">
    <property type="entry name" value="zf-CCHC"/>
    <property type="match status" value="3"/>
</dbReference>
<keyword evidence="1" id="KW-0863">Zinc-finger</keyword>
<evidence type="ECO:0000313" key="3">
    <source>
        <dbReference type="EMBL" id="KAK5914830.1"/>
    </source>
</evidence>
<dbReference type="InterPro" id="IPR036875">
    <property type="entry name" value="Znf_CCHC_sf"/>
</dbReference>
<dbReference type="AlphaFoldDB" id="A0AAN8D5F2"/>